<keyword evidence="1" id="KW-0812">Transmembrane</keyword>
<keyword evidence="1" id="KW-1133">Transmembrane helix</keyword>
<evidence type="ECO:0000313" key="2">
    <source>
        <dbReference type="EMBL" id="KKF40142.1"/>
    </source>
</evidence>
<dbReference type="RefSeq" id="WP_050022844.1">
    <property type="nucleotide sequence ID" value="NZ_JNFH02000001.1"/>
</dbReference>
<protein>
    <submittedName>
        <fullName evidence="2">F subunit of K+-transporting ATPase</fullName>
    </submittedName>
</protein>
<sequence length="29" mass="3190">MLIGEAVLAVVTVAVVAYLTYVMVYPTRF</sequence>
<keyword evidence="3" id="KW-1185">Reference proteome</keyword>
<dbReference type="InterPro" id="IPR011726">
    <property type="entry name" value="KdpF"/>
</dbReference>
<dbReference type="GO" id="GO:0008556">
    <property type="term" value="F:P-type potassium transmembrane transporter activity"/>
    <property type="evidence" value="ECO:0007669"/>
    <property type="project" value="InterPro"/>
</dbReference>
<accession>A0A0F8CML3</accession>
<evidence type="ECO:0000256" key="1">
    <source>
        <dbReference type="SAM" id="Phobius"/>
    </source>
</evidence>
<feature type="transmembrane region" description="Helical" evidence="1">
    <location>
        <begin position="6"/>
        <end position="25"/>
    </location>
</feature>
<gene>
    <name evidence="2" type="ORF">FK85_23045</name>
</gene>
<dbReference type="EMBL" id="JNFH02000001">
    <property type="protein sequence ID" value="KKF40142.1"/>
    <property type="molecule type" value="Genomic_DNA"/>
</dbReference>
<name>A0A0F8CML3_9EURY</name>
<organism evidence="2 3">
    <name type="scientific">Halorubrum saccharovorum</name>
    <dbReference type="NCBI Taxonomy" id="2248"/>
    <lineage>
        <taxon>Archaea</taxon>
        <taxon>Methanobacteriati</taxon>
        <taxon>Methanobacteriota</taxon>
        <taxon>Stenosarchaea group</taxon>
        <taxon>Halobacteria</taxon>
        <taxon>Halobacteriales</taxon>
        <taxon>Haloferacaceae</taxon>
        <taxon>Halorubrum</taxon>
    </lineage>
</organism>
<dbReference type="GO" id="GO:0005886">
    <property type="term" value="C:plasma membrane"/>
    <property type="evidence" value="ECO:0007669"/>
    <property type="project" value="InterPro"/>
</dbReference>
<proteinExistence type="predicted"/>
<evidence type="ECO:0000313" key="3">
    <source>
        <dbReference type="Proteomes" id="UP000053331"/>
    </source>
</evidence>
<comment type="caution">
    <text evidence="2">The sequence shown here is derived from an EMBL/GenBank/DDBJ whole genome shotgun (WGS) entry which is preliminary data.</text>
</comment>
<dbReference type="Pfam" id="PF09604">
    <property type="entry name" value="Potass_KdpF"/>
    <property type="match status" value="1"/>
</dbReference>
<keyword evidence="1" id="KW-0472">Membrane</keyword>
<dbReference type="AlphaFoldDB" id="A0A0F8CML3"/>
<reference evidence="2 3" key="1">
    <citation type="journal article" date="2015" name="Genome Announc.">
        <title>Draft genome sequence of a Halorubrum H3 strain isolated from the burlinskoye salt lake (Altai Krai, Russia).</title>
        <authorList>
            <person name="Rozanov A.S."/>
            <person name="Bryanskaya A.V."/>
            <person name="Malup T.K."/>
            <person name="Kotenko A.V."/>
            <person name="Peltek S.E."/>
        </authorList>
    </citation>
    <scope>NUCLEOTIDE SEQUENCE [LARGE SCALE GENOMIC DNA]</scope>
    <source>
        <strain evidence="2 3">H3</strain>
    </source>
</reference>
<dbReference type="Proteomes" id="UP000053331">
    <property type="component" value="Unassembled WGS sequence"/>
</dbReference>